<dbReference type="PROSITE" id="PS00166">
    <property type="entry name" value="ENOYL_COA_HYDRATASE"/>
    <property type="match status" value="1"/>
</dbReference>
<dbReference type="InterPro" id="IPR018376">
    <property type="entry name" value="Enoyl-CoA_hyd/isom_CS"/>
</dbReference>
<dbReference type="InterPro" id="IPR001753">
    <property type="entry name" value="Enoyl-CoA_hydra/iso"/>
</dbReference>
<evidence type="ECO:0000256" key="1">
    <source>
        <dbReference type="ARBA" id="ARBA00005254"/>
    </source>
</evidence>
<accession>A0A1M6T6C0</accession>
<dbReference type="OrthoDB" id="5365311at2"/>
<dbReference type="Gene3D" id="1.10.12.10">
    <property type="entry name" value="Lyase 2-enoyl-coa Hydratase, Chain A, domain 2"/>
    <property type="match status" value="1"/>
</dbReference>
<dbReference type="PANTHER" id="PTHR43802">
    <property type="entry name" value="ENOYL-COA HYDRATASE"/>
    <property type="match status" value="1"/>
</dbReference>
<proteinExistence type="inferred from homology"/>
<evidence type="ECO:0000313" key="3">
    <source>
        <dbReference type="EMBL" id="SHK52527.1"/>
    </source>
</evidence>
<reference evidence="4" key="1">
    <citation type="submission" date="2016-11" db="EMBL/GenBank/DDBJ databases">
        <authorList>
            <person name="Varghese N."/>
            <person name="Submissions S."/>
        </authorList>
    </citation>
    <scope>NUCLEOTIDE SEQUENCE [LARGE SCALE GENOMIC DNA]</scope>
    <source>
        <strain evidence="4">DSM 16219</strain>
    </source>
</reference>
<dbReference type="InterPro" id="IPR029045">
    <property type="entry name" value="ClpP/crotonase-like_dom_sf"/>
</dbReference>
<dbReference type="InterPro" id="IPR014748">
    <property type="entry name" value="Enoyl-CoA_hydra_C"/>
</dbReference>
<dbReference type="CDD" id="cd06558">
    <property type="entry name" value="crotonase-like"/>
    <property type="match status" value="1"/>
</dbReference>
<comment type="similarity">
    <text evidence="1 2">Belongs to the enoyl-CoA hydratase/isomerase family.</text>
</comment>
<name>A0A1M6T6C0_9BACT</name>
<dbReference type="Pfam" id="PF00378">
    <property type="entry name" value="ECH_1"/>
    <property type="match status" value="1"/>
</dbReference>
<dbReference type="AlphaFoldDB" id="A0A1M6T6C0"/>
<organism evidence="3 4">
    <name type="scientific">Desulfatibacillum alkenivorans DSM 16219</name>
    <dbReference type="NCBI Taxonomy" id="1121393"/>
    <lineage>
        <taxon>Bacteria</taxon>
        <taxon>Pseudomonadati</taxon>
        <taxon>Thermodesulfobacteriota</taxon>
        <taxon>Desulfobacteria</taxon>
        <taxon>Desulfobacterales</taxon>
        <taxon>Desulfatibacillaceae</taxon>
        <taxon>Desulfatibacillum</taxon>
    </lineage>
</organism>
<protein>
    <submittedName>
        <fullName evidence="3">Enoyl-CoA hydratase/carnithine racemase</fullName>
    </submittedName>
</protein>
<dbReference type="GO" id="GO:0003824">
    <property type="term" value="F:catalytic activity"/>
    <property type="evidence" value="ECO:0007669"/>
    <property type="project" value="InterPro"/>
</dbReference>
<gene>
    <name evidence="3" type="ORF">SAMN02745216_03614</name>
</gene>
<dbReference type="Gene3D" id="3.90.226.10">
    <property type="entry name" value="2-enoyl-CoA Hydratase, Chain A, domain 1"/>
    <property type="match status" value="1"/>
</dbReference>
<dbReference type="SUPFAM" id="SSF52096">
    <property type="entry name" value="ClpP/crotonase"/>
    <property type="match status" value="1"/>
</dbReference>
<evidence type="ECO:0000313" key="4">
    <source>
        <dbReference type="Proteomes" id="UP000183994"/>
    </source>
</evidence>
<dbReference type="PANTHER" id="PTHR43802:SF1">
    <property type="entry name" value="IP11341P-RELATED"/>
    <property type="match status" value="1"/>
</dbReference>
<dbReference type="STRING" id="1121393.SAMN02745216_03614"/>
<sequence length="250" mass="27221">MEFETLLFEEKDNMGLLTLNRPKTVNALNQKMIEELHALFDFLEANESIRVLILTGAGEKGFCSGMDMKESAAQLFEATPALIYKHQSLASRLFYKMRRIPQPIIAAVHGAASGAGFSFALASDVRIITPQARFNAAYINIGLGGADLASSYFLPRLIGSGRANEFLLTGDFMSAEEAIQLGFASRIVEKENLLDTACEIAGKMASKNPLGLKMTKEAINQNLNAGSLEQALHVENRNQSFLIASMKLGA</sequence>
<keyword evidence="4" id="KW-1185">Reference proteome</keyword>
<dbReference type="Proteomes" id="UP000183994">
    <property type="component" value="Unassembled WGS sequence"/>
</dbReference>
<dbReference type="EMBL" id="FQZU01000026">
    <property type="protein sequence ID" value="SHK52527.1"/>
    <property type="molecule type" value="Genomic_DNA"/>
</dbReference>
<evidence type="ECO:0000256" key="2">
    <source>
        <dbReference type="RuleBase" id="RU003707"/>
    </source>
</evidence>
<dbReference type="RefSeq" id="WP_073477654.1">
    <property type="nucleotide sequence ID" value="NZ_FQZU01000026.1"/>
</dbReference>